<protein>
    <submittedName>
        <fullName evidence="1">Uncharacterized protein</fullName>
    </submittedName>
</protein>
<evidence type="ECO:0000313" key="1">
    <source>
        <dbReference type="EMBL" id="SJM93503.1"/>
    </source>
</evidence>
<organism evidence="1 2">
    <name type="scientific">Crenothrix polyspora</name>
    <dbReference type="NCBI Taxonomy" id="360316"/>
    <lineage>
        <taxon>Bacteria</taxon>
        <taxon>Pseudomonadati</taxon>
        <taxon>Pseudomonadota</taxon>
        <taxon>Gammaproteobacteria</taxon>
        <taxon>Methylococcales</taxon>
        <taxon>Crenotrichaceae</taxon>
        <taxon>Crenothrix</taxon>
    </lineage>
</organism>
<reference evidence="2" key="1">
    <citation type="submission" date="2017-02" db="EMBL/GenBank/DDBJ databases">
        <authorList>
            <person name="Daims H."/>
        </authorList>
    </citation>
    <scope>NUCLEOTIDE SEQUENCE [LARGE SCALE GENOMIC DNA]</scope>
</reference>
<keyword evidence="2" id="KW-1185">Reference proteome</keyword>
<proteinExistence type="predicted"/>
<dbReference type="AlphaFoldDB" id="A0A1R4HBA0"/>
<dbReference type="Proteomes" id="UP000195442">
    <property type="component" value="Unassembled WGS sequence"/>
</dbReference>
<sequence>MSSLSNDVCHPLLGGEQVTYDKRLSFVETPP</sequence>
<gene>
    <name evidence="1" type="ORF">CRENPOLYSF2_3350004</name>
</gene>
<accession>A0A1R4HBA0</accession>
<evidence type="ECO:0000313" key="2">
    <source>
        <dbReference type="Proteomes" id="UP000195442"/>
    </source>
</evidence>
<dbReference type="EMBL" id="FUKJ01000263">
    <property type="protein sequence ID" value="SJM93503.1"/>
    <property type="molecule type" value="Genomic_DNA"/>
</dbReference>
<name>A0A1R4HBA0_9GAMM</name>